<dbReference type="EMBL" id="JBHTHX010000171">
    <property type="protein sequence ID" value="MFD0884469.1"/>
    <property type="molecule type" value="Genomic_DNA"/>
</dbReference>
<sequence>SRGAAERRGVAAPINCRVCGRTLAAAAEQKLGRCATCPADYDEALLESLRTWRASAAKEAKVPVYVVFTDVTLQAIAERAPVTERDLLSITGIGRVKMDRYGEAVLDLCRAAADRTEDA</sequence>
<protein>
    <submittedName>
        <fullName evidence="2">HRDC domain-containing protein</fullName>
    </submittedName>
</protein>
<evidence type="ECO:0000313" key="3">
    <source>
        <dbReference type="Proteomes" id="UP001597024"/>
    </source>
</evidence>
<dbReference type="SMART" id="SM00341">
    <property type="entry name" value="HRDC"/>
    <property type="match status" value="1"/>
</dbReference>
<evidence type="ECO:0000313" key="2">
    <source>
        <dbReference type="EMBL" id="MFD0884469.1"/>
    </source>
</evidence>
<dbReference type="Pfam" id="PF00570">
    <property type="entry name" value="HRDC"/>
    <property type="match status" value="1"/>
</dbReference>
<dbReference type="Gene3D" id="1.10.150.80">
    <property type="entry name" value="HRDC domain"/>
    <property type="match status" value="1"/>
</dbReference>
<proteinExistence type="predicted"/>
<dbReference type="SUPFAM" id="SSF47819">
    <property type="entry name" value="HRDC-like"/>
    <property type="match status" value="1"/>
</dbReference>
<keyword evidence="3" id="KW-1185">Reference proteome</keyword>
<accession>A0ABW3DNB5</accession>
<reference evidence="3" key="1">
    <citation type="journal article" date="2019" name="Int. J. Syst. Evol. Microbiol.">
        <title>The Global Catalogue of Microorganisms (GCM) 10K type strain sequencing project: providing services to taxonomists for standard genome sequencing and annotation.</title>
        <authorList>
            <consortium name="The Broad Institute Genomics Platform"/>
            <consortium name="The Broad Institute Genome Sequencing Center for Infectious Disease"/>
            <person name="Wu L."/>
            <person name="Ma J."/>
        </authorList>
    </citation>
    <scope>NUCLEOTIDE SEQUENCE [LARGE SCALE GENOMIC DNA]</scope>
    <source>
        <strain evidence="3">CCUG 62974</strain>
    </source>
</reference>
<dbReference type="InterPro" id="IPR010997">
    <property type="entry name" value="HRDC-like_sf"/>
</dbReference>
<name>A0ABW3DNB5_9ACTN</name>
<dbReference type="PROSITE" id="PS50967">
    <property type="entry name" value="HRDC"/>
    <property type="match status" value="1"/>
</dbReference>
<comment type="caution">
    <text evidence="2">The sequence shown here is derived from an EMBL/GenBank/DDBJ whole genome shotgun (WGS) entry which is preliminary data.</text>
</comment>
<dbReference type="InterPro" id="IPR002121">
    <property type="entry name" value="HRDC_dom"/>
</dbReference>
<evidence type="ECO:0000259" key="1">
    <source>
        <dbReference type="PROSITE" id="PS50967"/>
    </source>
</evidence>
<gene>
    <name evidence="2" type="ORF">ACFQ08_07865</name>
</gene>
<organism evidence="2 3">
    <name type="scientific">Streptosporangium algeriense</name>
    <dbReference type="NCBI Taxonomy" id="1682748"/>
    <lineage>
        <taxon>Bacteria</taxon>
        <taxon>Bacillati</taxon>
        <taxon>Actinomycetota</taxon>
        <taxon>Actinomycetes</taxon>
        <taxon>Streptosporangiales</taxon>
        <taxon>Streptosporangiaceae</taxon>
        <taxon>Streptosporangium</taxon>
    </lineage>
</organism>
<dbReference type="InterPro" id="IPR044876">
    <property type="entry name" value="HRDC_dom_sf"/>
</dbReference>
<feature type="non-terminal residue" evidence="2">
    <location>
        <position position="1"/>
    </location>
</feature>
<feature type="domain" description="HRDC" evidence="1">
    <location>
        <begin position="39"/>
        <end position="119"/>
    </location>
</feature>
<dbReference type="Proteomes" id="UP001597024">
    <property type="component" value="Unassembled WGS sequence"/>
</dbReference>